<organism evidence="2 3">
    <name type="scientific">Photobacterium jeanii</name>
    <dbReference type="NCBI Taxonomy" id="858640"/>
    <lineage>
        <taxon>Bacteria</taxon>
        <taxon>Pseudomonadati</taxon>
        <taxon>Pseudomonadota</taxon>
        <taxon>Gammaproteobacteria</taxon>
        <taxon>Vibrionales</taxon>
        <taxon>Vibrionaceae</taxon>
        <taxon>Photobacterium</taxon>
    </lineage>
</organism>
<dbReference type="OrthoDB" id="5826029at2"/>
<keyword evidence="3" id="KW-1185">Reference proteome</keyword>
<evidence type="ECO:0000313" key="3">
    <source>
        <dbReference type="Proteomes" id="UP000078503"/>
    </source>
</evidence>
<feature type="transmembrane region" description="Helical" evidence="1">
    <location>
        <begin position="7"/>
        <end position="24"/>
    </location>
</feature>
<accession>A0A178K1H8</accession>
<protein>
    <submittedName>
        <fullName evidence="2">Uncharacterized protein</fullName>
    </submittedName>
</protein>
<dbReference type="AlphaFoldDB" id="A0A178K1H8"/>
<keyword evidence="1" id="KW-0812">Transmembrane</keyword>
<sequence>MRNAIKYSLVIYAFVSLSVFFYFFHCNQACTEALIGNKNTQTFYNKRFIFHDQGFDEIQQSSVVNTDRLGFYQIHLSTTNGLSGQRYSSRYSLHFWGDELYSIQLKESDIEGKDKSDTSASQAYLEEYFHEEYNQVLYNKDQILCSVSLSTNFLGCTKSMAE</sequence>
<comment type="caution">
    <text evidence="2">The sequence shown here is derived from an EMBL/GenBank/DDBJ whole genome shotgun (WGS) entry which is preliminary data.</text>
</comment>
<evidence type="ECO:0000313" key="2">
    <source>
        <dbReference type="EMBL" id="OAN11189.1"/>
    </source>
</evidence>
<evidence type="ECO:0000256" key="1">
    <source>
        <dbReference type="SAM" id="Phobius"/>
    </source>
</evidence>
<dbReference type="RefSeq" id="WP_068335456.1">
    <property type="nucleotide sequence ID" value="NZ_LVHF01000033.1"/>
</dbReference>
<name>A0A178K1H8_9GAMM</name>
<keyword evidence="1" id="KW-1133">Transmembrane helix</keyword>
<dbReference type="Proteomes" id="UP000078503">
    <property type="component" value="Unassembled WGS sequence"/>
</dbReference>
<gene>
    <name evidence="2" type="ORF">A3K86_19710</name>
</gene>
<proteinExistence type="predicted"/>
<keyword evidence="1" id="KW-0472">Membrane</keyword>
<reference evidence="2 3" key="1">
    <citation type="submission" date="2016-03" db="EMBL/GenBank/DDBJ databases">
        <title>Photobacterium proteolyticum sp. nov. a protease producing bacterium isolated from ocean sediments of Laizhou Bay.</title>
        <authorList>
            <person name="Li Y."/>
        </authorList>
    </citation>
    <scope>NUCLEOTIDE SEQUENCE [LARGE SCALE GENOMIC DNA]</scope>
    <source>
        <strain evidence="2 3">R-40508</strain>
    </source>
</reference>
<dbReference type="EMBL" id="LVHF01000033">
    <property type="protein sequence ID" value="OAN11189.1"/>
    <property type="molecule type" value="Genomic_DNA"/>
</dbReference>